<keyword evidence="3" id="KW-1185">Reference proteome</keyword>
<reference evidence="2" key="1">
    <citation type="journal article" date="2023" name="Science">
        <title>Genome structures resolve the early diversification of teleost fishes.</title>
        <authorList>
            <person name="Parey E."/>
            <person name="Louis A."/>
            <person name="Montfort J."/>
            <person name="Bouchez O."/>
            <person name="Roques C."/>
            <person name="Iampietro C."/>
            <person name="Lluch J."/>
            <person name="Castinel A."/>
            <person name="Donnadieu C."/>
            <person name="Desvignes T."/>
            <person name="Floi Bucao C."/>
            <person name="Jouanno E."/>
            <person name="Wen M."/>
            <person name="Mejri S."/>
            <person name="Dirks R."/>
            <person name="Jansen H."/>
            <person name="Henkel C."/>
            <person name="Chen W.J."/>
            <person name="Zahm M."/>
            <person name="Cabau C."/>
            <person name="Klopp C."/>
            <person name="Thompson A.W."/>
            <person name="Robinson-Rechavi M."/>
            <person name="Braasch I."/>
            <person name="Lecointre G."/>
            <person name="Bobe J."/>
            <person name="Postlethwait J.H."/>
            <person name="Berthelot C."/>
            <person name="Roest Crollius H."/>
            <person name="Guiguen Y."/>
        </authorList>
    </citation>
    <scope>NUCLEOTIDE SEQUENCE</scope>
    <source>
        <strain evidence="2">NC1722</strain>
    </source>
</reference>
<feature type="region of interest" description="Disordered" evidence="1">
    <location>
        <begin position="85"/>
        <end position="114"/>
    </location>
</feature>
<organism evidence="2 3">
    <name type="scientific">Aldrovandia affinis</name>
    <dbReference type="NCBI Taxonomy" id="143900"/>
    <lineage>
        <taxon>Eukaryota</taxon>
        <taxon>Metazoa</taxon>
        <taxon>Chordata</taxon>
        <taxon>Craniata</taxon>
        <taxon>Vertebrata</taxon>
        <taxon>Euteleostomi</taxon>
        <taxon>Actinopterygii</taxon>
        <taxon>Neopterygii</taxon>
        <taxon>Teleostei</taxon>
        <taxon>Notacanthiformes</taxon>
        <taxon>Halosauridae</taxon>
        <taxon>Aldrovandia</taxon>
    </lineage>
</organism>
<dbReference type="Proteomes" id="UP001221898">
    <property type="component" value="Unassembled WGS sequence"/>
</dbReference>
<name>A0AAD7SW33_9TELE</name>
<proteinExistence type="predicted"/>
<comment type="caution">
    <text evidence="2">The sequence shown here is derived from an EMBL/GenBank/DDBJ whole genome shotgun (WGS) entry which is preliminary data.</text>
</comment>
<gene>
    <name evidence="2" type="ORF">AAFF_G00209200</name>
</gene>
<dbReference type="AlphaFoldDB" id="A0AAD7SW33"/>
<protein>
    <submittedName>
        <fullName evidence="2">Uncharacterized protein</fullName>
    </submittedName>
</protein>
<dbReference type="EMBL" id="JAINUG010000028">
    <property type="protein sequence ID" value="KAJ8409879.1"/>
    <property type="molecule type" value="Genomic_DNA"/>
</dbReference>
<evidence type="ECO:0000256" key="1">
    <source>
        <dbReference type="SAM" id="MobiDB-lite"/>
    </source>
</evidence>
<evidence type="ECO:0000313" key="2">
    <source>
        <dbReference type="EMBL" id="KAJ8409879.1"/>
    </source>
</evidence>
<evidence type="ECO:0000313" key="3">
    <source>
        <dbReference type="Proteomes" id="UP001221898"/>
    </source>
</evidence>
<accession>A0AAD7SW33</accession>
<feature type="compositionally biased region" description="Basic and acidic residues" evidence="1">
    <location>
        <begin position="94"/>
        <end position="105"/>
    </location>
</feature>
<sequence>MQRLNKPPVPVHSTEHGMQPGSGVTAGARRDRLNAVQESSLFPISSKPPAADSLAHCPTSRREESPAQQGGVPVWSLLGRAWVPADLSGQGGSQEHERELEKGDEGNMGAYLHW</sequence>
<feature type="region of interest" description="Disordered" evidence="1">
    <location>
        <begin position="1"/>
        <end position="71"/>
    </location>
</feature>